<proteinExistence type="predicted"/>
<evidence type="ECO:0000313" key="1">
    <source>
        <dbReference type="EMBL" id="KAL0101155.1"/>
    </source>
</evidence>
<dbReference type="AlphaFoldDB" id="A0AAW2EDW5"/>
<protein>
    <submittedName>
        <fullName evidence="1">Uncharacterized protein</fullName>
    </submittedName>
</protein>
<reference evidence="1 2" key="1">
    <citation type="submission" date="2023-03" db="EMBL/GenBank/DDBJ databases">
        <title>High recombination rates correlate with genetic variation in Cardiocondyla obscurior ants.</title>
        <authorList>
            <person name="Errbii M."/>
        </authorList>
    </citation>
    <scope>NUCLEOTIDE SEQUENCE [LARGE SCALE GENOMIC DNA]</scope>
    <source>
        <strain evidence="1">Alpha-2009</strain>
        <tissue evidence="1">Whole body</tissue>
    </source>
</reference>
<accession>A0AAW2EDW5</accession>
<sequence>MRSMSSLTIKTSDYIQVCGRRNPKIEQCILNSVENLRSKICDGIPELDVPSINPMTFKDINFIDTPSMKVYLKRVNTSGLCNFNVTYLRGDPIKLHYDIELKMNHVIFDIDYDFNIRLLVPIEHKGLLNLYLGT</sequence>
<dbReference type="Proteomes" id="UP001430953">
    <property type="component" value="Unassembled WGS sequence"/>
</dbReference>
<dbReference type="PANTHER" id="PTHR11008">
    <property type="entry name" value="PROTEIN TAKEOUT-LIKE PROTEIN"/>
    <property type="match status" value="1"/>
</dbReference>
<keyword evidence="2" id="KW-1185">Reference proteome</keyword>
<dbReference type="GO" id="GO:0005615">
    <property type="term" value="C:extracellular space"/>
    <property type="evidence" value="ECO:0007669"/>
    <property type="project" value="TreeGrafter"/>
</dbReference>
<gene>
    <name evidence="1" type="ORF">PUN28_018779</name>
</gene>
<dbReference type="EMBL" id="JADYXP020000024">
    <property type="protein sequence ID" value="KAL0101155.1"/>
    <property type="molecule type" value="Genomic_DNA"/>
</dbReference>
<evidence type="ECO:0000313" key="2">
    <source>
        <dbReference type="Proteomes" id="UP001430953"/>
    </source>
</evidence>
<dbReference type="InterPro" id="IPR038606">
    <property type="entry name" value="To_sf"/>
</dbReference>
<dbReference type="Pfam" id="PF06585">
    <property type="entry name" value="JHBP"/>
    <property type="match status" value="1"/>
</dbReference>
<dbReference type="Gene3D" id="3.15.10.30">
    <property type="entry name" value="Haemolymph juvenile hormone binding protein"/>
    <property type="match status" value="1"/>
</dbReference>
<dbReference type="PANTHER" id="PTHR11008:SF39">
    <property type="entry name" value="CIRCADIAN CLOCK-CONTROLLED PROTEIN-LIKE PROTEIN"/>
    <property type="match status" value="1"/>
</dbReference>
<name>A0AAW2EDW5_9HYME</name>
<comment type="caution">
    <text evidence="1">The sequence shown here is derived from an EMBL/GenBank/DDBJ whole genome shotgun (WGS) entry which is preliminary data.</text>
</comment>
<dbReference type="InterPro" id="IPR010562">
    <property type="entry name" value="Haemolymph_juvenile_hormone-bd"/>
</dbReference>
<organism evidence="1 2">
    <name type="scientific">Cardiocondyla obscurior</name>
    <dbReference type="NCBI Taxonomy" id="286306"/>
    <lineage>
        <taxon>Eukaryota</taxon>
        <taxon>Metazoa</taxon>
        <taxon>Ecdysozoa</taxon>
        <taxon>Arthropoda</taxon>
        <taxon>Hexapoda</taxon>
        <taxon>Insecta</taxon>
        <taxon>Pterygota</taxon>
        <taxon>Neoptera</taxon>
        <taxon>Endopterygota</taxon>
        <taxon>Hymenoptera</taxon>
        <taxon>Apocrita</taxon>
        <taxon>Aculeata</taxon>
        <taxon>Formicoidea</taxon>
        <taxon>Formicidae</taxon>
        <taxon>Myrmicinae</taxon>
        <taxon>Cardiocondyla</taxon>
    </lineage>
</organism>